<feature type="compositionally biased region" description="Basic residues" evidence="2">
    <location>
        <begin position="306"/>
        <end position="321"/>
    </location>
</feature>
<dbReference type="GeneID" id="115624600"/>
<reference evidence="4" key="1">
    <citation type="submission" date="2025-08" db="UniProtKB">
        <authorList>
            <consortium name="RefSeq"/>
        </authorList>
    </citation>
    <scope>IDENTIFICATION</scope>
    <source>
        <strain evidence="4">11010-0011.00</strain>
        <tissue evidence="4">Whole body</tissue>
    </source>
</reference>
<feature type="coiled-coil region" evidence="1">
    <location>
        <begin position="12"/>
        <end position="85"/>
    </location>
</feature>
<name>A0A6J2TEK9_DROLE</name>
<evidence type="ECO:0000313" key="3">
    <source>
        <dbReference type="Proteomes" id="UP000504634"/>
    </source>
</evidence>
<feature type="compositionally biased region" description="Polar residues" evidence="2">
    <location>
        <begin position="579"/>
        <end position="589"/>
    </location>
</feature>
<organism evidence="3 4">
    <name type="scientific">Drosophila lebanonensis</name>
    <name type="common">Fruit fly</name>
    <name type="synonym">Scaptodrosophila lebanonensis</name>
    <dbReference type="NCBI Taxonomy" id="7225"/>
    <lineage>
        <taxon>Eukaryota</taxon>
        <taxon>Metazoa</taxon>
        <taxon>Ecdysozoa</taxon>
        <taxon>Arthropoda</taxon>
        <taxon>Hexapoda</taxon>
        <taxon>Insecta</taxon>
        <taxon>Pterygota</taxon>
        <taxon>Neoptera</taxon>
        <taxon>Endopterygota</taxon>
        <taxon>Diptera</taxon>
        <taxon>Brachycera</taxon>
        <taxon>Muscomorpha</taxon>
        <taxon>Ephydroidea</taxon>
        <taxon>Drosophilidae</taxon>
        <taxon>Scaptodrosophila</taxon>
    </lineage>
</organism>
<proteinExistence type="predicted"/>
<feature type="compositionally biased region" description="Basic and acidic residues" evidence="2">
    <location>
        <begin position="111"/>
        <end position="125"/>
    </location>
</feature>
<dbReference type="Proteomes" id="UP000504634">
    <property type="component" value="Unplaced"/>
</dbReference>
<accession>A0A6J2TEK9</accession>
<feature type="compositionally biased region" description="Basic and acidic residues" evidence="2">
    <location>
        <begin position="590"/>
        <end position="601"/>
    </location>
</feature>
<dbReference type="CTD" id="36455"/>
<evidence type="ECO:0000256" key="2">
    <source>
        <dbReference type="SAM" id="MobiDB-lite"/>
    </source>
</evidence>
<feature type="region of interest" description="Disordered" evidence="2">
    <location>
        <begin position="579"/>
        <end position="632"/>
    </location>
</feature>
<evidence type="ECO:0000256" key="1">
    <source>
        <dbReference type="SAM" id="Coils"/>
    </source>
</evidence>
<dbReference type="AlphaFoldDB" id="A0A6J2TEK9"/>
<feature type="compositionally biased region" description="Basic and acidic residues" evidence="2">
    <location>
        <begin position="270"/>
        <end position="305"/>
    </location>
</feature>
<feature type="region of interest" description="Disordered" evidence="2">
    <location>
        <begin position="527"/>
        <end position="546"/>
    </location>
</feature>
<feature type="region of interest" description="Disordered" evidence="2">
    <location>
        <begin position="94"/>
        <end position="372"/>
    </location>
</feature>
<sequence>MLGDELDIYDDLDDFQKVEEQKSKELQAWEQKYEDAKVEIAGLQSLNKALNKKVKTMEVNLQNLLETARAEIKRKETIITELRKEKDDICFRRKRAKFGEPGSLQTGNTERLLKKPEDTIRKEISEDADELPQPKAESVGQRPPNKKTKDVSDYQEKLTGHKLSRHKSDAEPKKHPSVDRASYDKDPRQKKDNEKRTTEKQHSHNREQDQLGEDNRRDAVKREKYTKSPAQQSKDRAGENKSKTQQSDVEPKRHHLNDIYSRGHGQNHSQWHESSSRSSRDERHNSRDRQRSRDRLRSREHDSKSKTRFNRRSRSRSRSRSMKSSGHDRHAKRYRSKSPELTREPLKPHAKDSDKLQSLFGQTPPPTSLIPTNISSETIAAVLDKLEKDVTPFTPIEQYTPQHLGNIVDVKSNEKNPTQADVDGYFVKNTLQQDSSITVNPTEPLAASSVAQLLENIDIALVAKKASIINSSFWSTKTKTEKIPGLDLMGTAQEEKPTLFVDNMKDHMTEEMKETGQMVVESAKIMPNKETSDAPEKNNNSGGGEVVLRNVDISKTFEGTDEKPLPAEMVVQRAEITEELTTQKNQSQEIDAKDQEDRNDLSKATNINKSTHLEGEENISREPKPKQTQRSVEITGESNFLKGLKAEEGAEKDFKSDDIDELQINGPEKIADDTEQILTSPHSNSESVKDRNVIVQEDVIPASGDCLSAIEMELDNEHLASPTRPIEGIQIIEDIRLPNNMDIEHIAVQMDSFDSKLVHDNALEAKKVGVGDKQIENLPNIDSKSNILKSSENCEHNEGDLEKDSFVEKIPEKYFEEQHEPISALIQDKKNDVLNKETTSKVAESKPAPIMYAQPDSTRADQHDDRDDDATLEAAMIELITDSDKITMVTPRKSDFNLGEEADIIELTMQKLHQQTSQVDEAAVTSTSMKLQQTPKKDLLEILSESPVAASKTTGRKKERNAERVAEIERNSPMKMKIKIKKPGARIASEAESIKESGQIISPETSDTTPLKKRKLNLTDDSGEEHYVPQTPGTPVADNSASDSLNVTIDETINTSSLNPENNTSISDYDRSEKTLITKRCSLGNSDYQFERINDEVILRVTRRGRRRCIAPTPESVDQKN</sequence>
<feature type="compositionally biased region" description="Basic and acidic residues" evidence="2">
    <location>
        <begin position="233"/>
        <end position="242"/>
    </location>
</feature>
<gene>
    <name evidence="4" type="primary">LOC115624600</name>
</gene>
<keyword evidence="3" id="KW-1185">Reference proteome</keyword>
<evidence type="ECO:0000313" key="4">
    <source>
        <dbReference type="RefSeq" id="XP_030375201.1"/>
    </source>
</evidence>
<feature type="compositionally biased region" description="Basic and acidic residues" evidence="2">
    <location>
        <begin position="147"/>
        <end position="159"/>
    </location>
</feature>
<feature type="region of interest" description="Disordered" evidence="2">
    <location>
        <begin position="990"/>
        <end position="1011"/>
    </location>
</feature>
<protein>
    <submittedName>
        <fullName evidence="4">Nipped-B-like protein</fullName>
    </submittedName>
</protein>
<feature type="compositionally biased region" description="Polar residues" evidence="2">
    <location>
        <begin position="999"/>
        <end position="1009"/>
    </location>
</feature>
<feature type="compositionally biased region" description="Basic and acidic residues" evidence="2">
    <location>
        <begin position="611"/>
        <end position="625"/>
    </location>
</feature>
<dbReference type="RefSeq" id="XP_030375201.1">
    <property type="nucleotide sequence ID" value="XM_030519341.1"/>
</dbReference>
<keyword evidence="1" id="KW-0175">Coiled coil</keyword>
<feature type="compositionally biased region" description="Basic and acidic residues" evidence="2">
    <location>
        <begin position="166"/>
        <end position="226"/>
    </location>
</feature>
<feature type="compositionally biased region" description="Basic and acidic residues" evidence="2">
    <location>
        <begin position="337"/>
        <end position="355"/>
    </location>
</feature>
<dbReference type="OrthoDB" id="1938039at2759"/>